<proteinExistence type="predicted"/>
<feature type="domain" description="Arc-like DNA binding" evidence="1">
    <location>
        <begin position="11"/>
        <end position="50"/>
    </location>
</feature>
<dbReference type="Gene3D" id="1.10.1220.10">
    <property type="entry name" value="Met repressor-like"/>
    <property type="match status" value="1"/>
</dbReference>
<gene>
    <name evidence="2" type="ORF">K8W01_14945</name>
</gene>
<accession>A0A921JFQ0</accession>
<dbReference type="AlphaFoldDB" id="A0A921JFQ0"/>
<evidence type="ECO:0000313" key="3">
    <source>
        <dbReference type="Proteomes" id="UP000742631"/>
    </source>
</evidence>
<dbReference type="EMBL" id="DYYG01000043">
    <property type="protein sequence ID" value="HJE24951.1"/>
    <property type="molecule type" value="Genomic_DNA"/>
</dbReference>
<dbReference type="GO" id="GO:0003677">
    <property type="term" value="F:DNA binding"/>
    <property type="evidence" value="ECO:0007669"/>
    <property type="project" value="UniProtKB-KW"/>
</dbReference>
<evidence type="ECO:0000259" key="1">
    <source>
        <dbReference type="Pfam" id="PF03869"/>
    </source>
</evidence>
<dbReference type="InterPro" id="IPR010985">
    <property type="entry name" value="Ribbon_hlx_hlx"/>
</dbReference>
<comment type="caution">
    <text evidence="2">The sequence shown here is derived from an EMBL/GenBank/DDBJ whole genome shotgun (WGS) entry which is preliminary data.</text>
</comment>
<reference evidence="2" key="2">
    <citation type="submission" date="2021-09" db="EMBL/GenBank/DDBJ databases">
        <authorList>
            <person name="Gilroy R."/>
        </authorList>
    </citation>
    <scope>NUCLEOTIDE SEQUENCE</scope>
    <source>
        <strain evidence="2">316</strain>
    </source>
</reference>
<reference evidence="2" key="1">
    <citation type="journal article" date="2021" name="PeerJ">
        <title>Extensive microbial diversity within the chicken gut microbiome revealed by metagenomics and culture.</title>
        <authorList>
            <person name="Gilroy R."/>
            <person name="Ravi A."/>
            <person name="Getino M."/>
            <person name="Pursley I."/>
            <person name="Horton D.L."/>
            <person name="Alikhan N.F."/>
            <person name="Baker D."/>
            <person name="Gharbi K."/>
            <person name="Hall N."/>
            <person name="Watson M."/>
            <person name="Adriaenssens E.M."/>
            <person name="Foster-Nyarko E."/>
            <person name="Jarju S."/>
            <person name="Secka A."/>
            <person name="Antonio M."/>
            <person name="Oren A."/>
            <person name="Chaudhuri R.R."/>
            <person name="La Ragione R."/>
            <person name="Hildebrand F."/>
            <person name="Pallen M.J."/>
        </authorList>
    </citation>
    <scope>NUCLEOTIDE SEQUENCE</scope>
    <source>
        <strain evidence="2">316</strain>
    </source>
</reference>
<name>A0A921JFQ0_9HYPH</name>
<sequence length="133" mass="15093">MSKPPAPSDLADKFMLRMPEGMRDRLKAEAEANNRSMNSEIVARLQQTFDRGRPDINFQKEVEKILSRVAAEVAIKTASRTLGAVIDMEYSSRDLTDMEKVEKLVRKITGKEDIREDDPEFAGMRFNADAQKS</sequence>
<dbReference type="Pfam" id="PF03869">
    <property type="entry name" value="Arc"/>
    <property type="match status" value="1"/>
</dbReference>
<dbReference type="InterPro" id="IPR005569">
    <property type="entry name" value="Arc_DNA-bd_dom"/>
</dbReference>
<protein>
    <submittedName>
        <fullName evidence="2">Arc family DNA-binding protein</fullName>
    </submittedName>
</protein>
<dbReference type="GO" id="GO:0006355">
    <property type="term" value="P:regulation of DNA-templated transcription"/>
    <property type="evidence" value="ECO:0007669"/>
    <property type="project" value="InterPro"/>
</dbReference>
<evidence type="ECO:0000313" key="2">
    <source>
        <dbReference type="EMBL" id="HJE24951.1"/>
    </source>
</evidence>
<dbReference type="InterPro" id="IPR013321">
    <property type="entry name" value="Arc_rbn_hlx_hlx"/>
</dbReference>
<dbReference type="Proteomes" id="UP000742631">
    <property type="component" value="Unassembled WGS sequence"/>
</dbReference>
<keyword evidence="2" id="KW-0238">DNA-binding</keyword>
<dbReference type="SUPFAM" id="SSF47598">
    <property type="entry name" value="Ribbon-helix-helix"/>
    <property type="match status" value="1"/>
</dbReference>
<organism evidence="2 3">
    <name type="scientific">Methylorubrum populi</name>
    <dbReference type="NCBI Taxonomy" id="223967"/>
    <lineage>
        <taxon>Bacteria</taxon>
        <taxon>Pseudomonadati</taxon>
        <taxon>Pseudomonadota</taxon>
        <taxon>Alphaproteobacteria</taxon>
        <taxon>Hyphomicrobiales</taxon>
        <taxon>Methylobacteriaceae</taxon>
        <taxon>Methylorubrum</taxon>
    </lineage>
</organism>